<dbReference type="EnsemblPlants" id="KEH26839">
    <property type="protein sequence ID" value="KEH26839"/>
    <property type="gene ID" value="MTR_6g477740"/>
</dbReference>
<sequence length="267" mass="29919">MNRALEVKNKLAFINDAIQQPEALDLNRADVWEDLKERFSKADRIRISSLRSCINNLKQGASTLAHVYRVEDQIMQFLIGLNDQFSIVKTQILLMDPLPSLNKVYSLVIQEESNHTPILSLPTDESNILVNAADSKKSYRRDQEIPLPPLKDPLIVLQLNLEMLVTLSMGIGDSGFSISQDRYEHLVNLLQQATLLSSAVSPSVSTSNQLTTSPSMPIVPYQSGIQSAFSCSFHVNSLPIWIIDSGANDHVCFSKSHFTTFYKISFH</sequence>
<accession>A0A072UAM6</accession>
<dbReference type="Proteomes" id="UP000002051">
    <property type="component" value="Chromosome 6"/>
</dbReference>
<protein>
    <submittedName>
        <fullName evidence="1 2">Uncharacterized protein</fullName>
    </submittedName>
</protein>
<evidence type="ECO:0000313" key="1">
    <source>
        <dbReference type="EMBL" id="KEH26839.1"/>
    </source>
</evidence>
<name>A0A072UAM6_MEDTR</name>
<reference evidence="1 3" key="2">
    <citation type="journal article" date="2014" name="BMC Genomics">
        <title>An improved genome release (version Mt4.0) for the model legume Medicago truncatula.</title>
        <authorList>
            <person name="Tang H."/>
            <person name="Krishnakumar V."/>
            <person name="Bidwell S."/>
            <person name="Rosen B."/>
            <person name="Chan A."/>
            <person name="Zhou S."/>
            <person name="Gentzbittel L."/>
            <person name="Childs K.L."/>
            <person name="Yandell M."/>
            <person name="Gundlach H."/>
            <person name="Mayer K.F."/>
            <person name="Schwartz D.C."/>
            <person name="Town C.D."/>
        </authorList>
    </citation>
    <scope>GENOME REANNOTATION</scope>
    <source>
        <strain evidence="1">A17</strain>
        <strain evidence="2 3">cv. Jemalong A17</strain>
    </source>
</reference>
<dbReference type="HOGENOM" id="CLU_1043392_0_0_1"/>
<gene>
    <name evidence="1" type="ordered locus">MTR_6g477740</name>
</gene>
<proteinExistence type="predicted"/>
<reference evidence="2" key="3">
    <citation type="submission" date="2015-04" db="UniProtKB">
        <authorList>
            <consortium name="EnsemblPlants"/>
        </authorList>
    </citation>
    <scope>IDENTIFICATION</scope>
    <source>
        <strain evidence="2">cv. Jemalong A17</strain>
    </source>
</reference>
<dbReference type="PANTHER" id="PTHR34222:SF99">
    <property type="entry name" value="PROTEIN, PUTATIVE-RELATED"/>
    <property type="match status" value="1"/>
</dbReference>
<dbReference type="AlphaFoldDB" id="A0A072UAM6"/>
<dbReference type="PANTHER" id="PTHR34222">
    <property type="entry name" value="GAG_PRE-INTEGRS DOMAIN-CONTAINING PROTEIN"/>
    <property type="match status" value="1"/>
</dbReference>
<dbReference type="EMBL" id="CM001222">
    <property type="protein sequence ID" value="KEH26839.1"/>
    <property type="molecule type" value="Genomic_DNA"/>
</dbReference>
<evidence type="ECO:0000313" key="2">
    <source>
        <dbReference type="EnsemblPlants" id="KEH26839"/>
    </source>
</evidence>
<reference evidence="1 3" key="1">
    <citation type="journal article" date="2011" name="Nature">
        <title>The Medicago genome provides insight into the evolution of rhizobial symbioses.</title>
        <authorList>
            <person name="Young N.D."/>
            <person name="Debelle F."/>
            <person name="Oldroyd G.E."/>
            <person name="Geurts R."/>
            <person name="Cannon S.B."/>
            <person name="Udvardi M.K."/>
            <person name="Benedito V.A."/>
            <person name="Mayer K.F."/>
            <person name="Gouzy J."/>
            <person name="Schoof H."/>
            <person name="Van de Peer Y."/>
            <person name="Proost S."/>
            <person name="Cook D.R."/>
            <person name="Meyers B.C."/>
            <person name="Spannagl M."/>
            <person name="Cheung F."/>
            <person name="De Mita S."/>
            <person name="Krishnakumar V."/>
            <person name="Gundlach H."/>
            <person name="Zhou S."/>
            <person name="Mudge J."/>
            <person name="Bharti A.K."/>
            <person name="Murray J.D."/>
            <person name="Naoumkina M.A."/>
            <person name="Rosen B."/>
            <person name="Silverstein K.A."/>
            <person name="Tang H."/>
            <person name="Rombauts S."/>
            <person name="Zhao P.X."/>
            <person name="Zhou P."/>
            <person name="Barbe V."/>
            <person name="Bardou P."/>
            <person name="Bechner M."/>
            <person name="Bellec A."/>
            <person name="Berger A."/>
            <person name="Berges H."/>
            <person name="Bidwell S."/>
            <person name="Bisseling T."/>
            <person name="Choisne N."/>
            <person name="Couloux A."/>
            <person name="Denny R."/>
            <person name="Deshpande S."/>
            <person name="Dai X."/>
            <person name="Doyle J.J."/>
            <person name="Dudez A.M."/>
            <person name="Farmer A.D."/>
            <person name="Fouteau S."/>
            <person name="Franken C."/>
            <person name="Gibelin C."/>
            <person name="Gish J."/>
            <person name="Goldstein S."/>
            <person name="Gonzalez A.J."/>
            <person name="Green P.J."/>
            <person name="Hallab A."/>
            <person name="Hartog M."/>
            <person name="Hua A."/>
            <person name="Humphray S.J."/>
            <person name="Jeong D.H."/>
            <person name="Jing Y."/>
            <person name="Jocker A."/>
            <person name="Kenton S.M."/>
            <person name="Kim D.J."/>
            <person name="Klee K."/>
            <person name="Lai H."/>
            <person name="Lang C."/>
            <person name="Lin S."/>
            <person name="Macmil S.L."/>
            <person name="Magdelenat G."/>
            <person name="Matthews L."/>
            <person name="McCorrison J."/>
            <person name="Monaghan E.L."/>
            <person name="Mun J.H."/>
            <person name="Najar F.Z."/>
            <person name="Nicholson C."/>
            <person name="Noirot C."/>
            <person name="O'Bleness M."/>
            <person name="Paule C.R."/>
            <person name="Poulain J."/>
            <person name="Prion F."/>
            <person name="Qin B."/>
            <person name="Qu C."/>
            <person name="Retzel E.F."/>
            <person name="Riddle C."/>
            <person name="Sallet E."/>
            <person name="Samain S."/>
            <person name="Samson N."/>
            <person name="Sanders I."/>
            <person name="Saurat O."/>
            <person name="Scarpelli C."/>
            <person name="Schiex T."/>
            <person name="Segurens B."/>
            <person name="Severin A.J."/>
            <person name="Sherrier D.J."/>
            <person name="Shi R."/>
            <person name="Sims S."/>
            <person name="Singer S.R."/>
            <person name="Sinharoy S."/>
            <person name="Sterck L."/>
            <person name="Viollet A."/>
            <person name="Wang B.B."/>
            <person name="Wang K."/>
            <person name="Wang M."/>
            <person name="Wang X."/>
            <person name="Warfsmann J."/>
            <person name="Weissenbach J."/>
            <person name="White D.D."/>
            <person name="White J.D."/>
            <person name="Wiley G.B."/>
            <person name="Wincker P."/>
            <person name="Xing Y."/>
            <person name="Yang L."/>
            <person name="Yao Z."/>
            <person name="Ying F."/>
            <person name="Zhai J."/>
            <person name="Zhou L."/>
            <person name="Zuber A."/>
            <person name="Denarie J."/>
            <person name="Dixon R.A."/>
            <person name="May G.D."/>
            <person name="Schwartz D.C."/>
            <person name="Rogers J."/>
            <person name="Quetier F."/>
            <person name="Town C.D."/>
            <person name="Roe B.A."/>
        </authorList>
    </citation>
    <scope>NUCLEOTIDE SEQUENCE [LARGE SCALE GENOMIC DNA]</scope>
    <source>
        <strain evidence="1">A17</strain>
        <strain evidence="2 3">cv. Jemalong A17</strain>
    </source>
</reference>
<keyword evidence="3" id="KW-1185">Reference proteome</keyword>
<evidence type="ECO:0000313" key="3">
    <source>
        <dbReference type="Proteomes" id="UP000002051"/>
    </source>
</evidence>
<organism evidence="1 3">
    <name type="scientific">Medicago truncatula</name>
    <name type="common">Barrel medic</name>
    <name type="synonym">Medicago tribuloides</name>
    <dbReference type="NCBI Taxonomy" id="3880"/>
    <lineage>
        <taxon>Eukaryota</taxon>
        <taxon>Viridiplantae</taxon>
        <taxon>Streptophyta</taxon>
        <taxon>Embryophyta</taxon>
        <taxon>Tracheophyta</taxon>
        <taxon>Spermatophyta</taxon>
        <taxon>Magnoliopsida</taxon>
        <taxon>eudicotyledons</taxon>
        <taxon>Gunneridae</taxon>
        <taxon>Pentapetalae</taxon>
        <taxon>rosids</taxon>
        <taxon>fabids</taxon>
        <taxon>Fabales</taxon>
        <taxon>Fabaceae</taxon>
        <taxon>Papilionoideae</taxon>
        <taxon>50 kb inversion clade</taxon>
        <taxon>NPAAA clade</taxon>
        <taxon>Hologalegina</taxon>
        <taxon>IRL clade</taxon>
        <taxon>Trifolieae</taxon>
        <taxon>Medicago</taxon>
    </lineage>
</organism>